<sequence>MQEDSARIVNAIKRLDKALNKANLALGKNAELNAMLKEIYELASEIEQISETNPSVSNSLQKALEERCIVDLYVKFENALNELKSTAKSYEEQAIKASLFLENYRNARTYNFADENASRDFVSSLYELFGIETAYLKPEMVGLSDFTAIAKELKLQEEGANTIKVPITQVPALIGKLQKSALAKNFRLENELVKIVFKQPNVLFVEADSSKIKRLDRLCKTLGGSY</sequence>
<gene>
    <name evidence="1" type="ORF">J4415_01070</name>
</gene>
<dbReference type="AlphaFoldDB" id="A0A8T4KWD3"/>
<name>A0A8T4KWD3_9ARCH</name>
<comment type="caution">
    <text evidence="1">The sequence shown here is derived from an EMBL/GenBank/DDBJ whole genome shotgun (WGS) entry which is preliminary data.</text>
</comment>
<protein>
    <submittedName>
        <fullName evidence="1">Uncharacterized protein</fullName>
    </submittedName>
</protein>
<evidence type="ECO:0000313" key="2">
    <source>
        <dbReference type="Proteomes" id="UP000677687"/>
    </source>
</evidence>
<dbReference type="EMBL" id="JAGVWD010000014">
    <property type="protein sequence ID" value="MBS3057200.1"/>
    <property type="molecule type" value="Genomic_DNA"/>
</dbReference>
<proteinExistence type="predicted"/>
<reference evidence="1" key="1">
    <citation type="submission" date="2021-03" db="EMBL/GenBank/DDBJ databases">
        <authorList>
            <person name="Jaffe A."/>
        </authorList>
    </citation>
    <scope>NUCLEOTIDE SEQUENCE</scope>
    <source>
        <strain evidence="1">RIFCSPHIGHO2_01_FULL_AR10_44_11</strain>
    </source>
</reference>
<accession>A0A8T4KWD3</accession>
<evidence type="ECO:0000313" key="1">
    <source>
        <dbReference type="EMBL" id="MBS3057200.1"/>
    </source>
</evidence>
<organism evidence="1 2">
    <name type="scientific">Candidatus Iainarchaeum sp</name>
    <dbReference type="NCBI Taxonomy" id="3101447"/>
    <lineage>
        <taxon>Archaea</taxon>
        <taxon>Candidatus Iainarchaeota</taxon>
        <taxon>Candidatus Iainarchaeia</taxon>
        <taxon>Candidatus Iainarchaeales</taxon>
        <taxon>Candidatus Iainarchaeaceae</taxon>
        <taxon>Candidatus Iainarchaeum</taxon>
    </lineage>
</organism>
<dbReference type="Proteomes" id="UP000677687">
    <property type="component" value="Unassembled WGS sequence"/>
</dbReference>
<reference evidence="1" key="2">
    <citation type="submission" date="2021-05" db="EMBL/GenBank/DDBJ databases">
        <title>Protein family content uncovers lineage relationships and bacterial pathway maintenance mechanisms in DPANN archaea.</title>
        <authorList>
            <person name="Castelle C.J."/>
            <person name="Meheust R."/>
            <person name="Jaffe A.L."/>
            <person name="Seitz K."/>
            <person name="Gong X."/>
            <person name="Baker B.J."/>
            <person name="Banfield J.F."/>
        </authorList>
    </citation>
    <scope>NUCLEOTIDE SEQUENCE</scope>
    <source>
        <strain evidence="1">RIFCSPHIGHO2_01_FULL_AR10_44_11</strain>
    </source>
</reference>